<proteinExistence type="predicted"/>
<dbReference type="Proteomes" id="UP000003919">
    <property type="component" value="Chromosome"/>
</dbReference>
<feature type="transmembrane region" description="Helical" evidence="5">
    <location>
        <begin position="56"/>
        <end position="78"/>
    </location>
</feature>
<evidence type="ECO:0000256" key="2">
    <source>
        <dbReference type="ARBA" id="ARBA00022692"/>
    </source>
</evidence>
<feature type="domain" description="RDD" evidence="6">
    <location>
        <begin position="19"/>
        <end position="143"/>
    </location>
</feature>
<keyword evidence="3 5" id="KW-1133">Transmembrane helix</keyword>
<dbReference type="EMBL" id="AAXU02000001">
    <property type="protein sequence ID" value="EAZ80416.2"/>
    <property type="molecule type" value="Genomic_DNA"/>
</dbReference>
<dbReference type="GO" id="GO:0016020">
    <property type="term" value="C:membrane"/>
    <property type="evidence" value="ECO:0007669"/>
    <property type="project" value="UniProtKB-SubCell"/>
</dbReference>
<organism evidence="7 8">
    <name type="scientific">Algoriphagus machipongonensis</name>
    <dbReference type="NCBI Taxonomy" id="388413"/>
    <lineage>
        <taxon>Bacteria</taxon>
        <taxon>Pseudomonadati</taxon>
        <taxon>Bacteroidota</taxon>
        <taxon>Cytophagia</taxon>
        <taxon>Cytophagales</taxon>
        <taxon>Cyclobacteriaceae</taxon>
        <taxon>Algoriphagus</taxon>
    </lineage>
</organism>
<dbReference type="AlphaFoldDB" id="A3HYT0"/>
<evidence type="ECO:0000313" key="8">
    <source>
        <dbReference type="Proteomes" id="UP000003919"/>
    </source>
</evidence>
<dbReference type="STRING" id="388413.ALPR1_05820"/>
<name>A3HYT0_9BACT</name>
<accession>A3HYT0</accession>
<dbReference type="Pfam" id="PF06271">
    <property type="entry name" value="RDD"/>
    <property type="match status" value="1"/>
</dbReference>
<evidence type="ECO:0000313" key="7">
    <source>
        <dbReference type="EMBL" id="EAZ80416.2"/>
    </source>
</evidence>
<evidence type="ECO:0000256" key="1">
    <source>
        <dbReference type="ARBA" id="ARBA00004141"/>
    </source>
</evidence>
<evidence type="ECO:0000259" key="6">
    <source>
        <dbReference type="Pfam" id="PF06271"/>
    </source>
</evidence>
<evidence type="ECO:0000256" key="3">
    <source>
        <dbReference type="ARBA" id="ARBA00022989"/>
    </source>
</evidence>
<evidence type="ECO:0000256" key="5">
    <source>
        <dbReference type="SAM" id="Phobius"/>
    </source>
</evidence>
<dbReference type="PANTHER" id="PTHR38480:SF1">
    <property type="entry name" value="SLR0254 PROTEIN"/>
    <property type="match status" value="1"/>
</dbReference>
<comment type="subcellular location">
    <subcellularLocation>
        <location evidence="1">Membrane</location>
        <topology evidence="1">Multi-pass membrane protein</topology>
    </subcellularLocation>
</comment>
<protein>
    <submittedName>
        <fullName evidence="7">RDD family protein</fullName>
    </submittedName>
</protein>
<dbReference type="HOGENOM" id="CLU_054176_2_0_10"/>
<dbReference type="PANTHER" id="PTHR38480">
    <property type="entry name" value="SLR0254 PROTEIN"/>
    <property type="match status" value="1"/>
</dbReference>
<reference evidence="7 8" key="1">
    <citation type="journal article" date="2011" name="J. Bacteriol.">
        <title>Complete genome sequence of Algoriphagus sp. PR1, bacterial prey of a colony-forming choanoflagellate.</title>
        <authorList>
            <person name="Alegado R.A."/>
            <person name="Ferriera S."/>
            <person name="Nusbaum C."/>
            <person name="Young S.K."/>
            <person name="Zeng Q."/>
            <person name="Imamovic A."/>
            <person name="Fairclough S.R."/>
            <person name="King N."/>
        </authorList>
    </citation>
    <scope>NUCLEOTIDE SEQUENCE [LARGE SCALE GENOMIC DNA]</scope>
    <source>
        <strain evidence="7 8">PR1</strain>
    </source>
</reference>
<keyword evidence="2 5" id="KW-0812">Transmembrane</keyword>
<keyword evidence="8" id="KW-1185">Reference proteome</keyword>
<feature type="transmembrane region" description="Helical" evidence="5">
    <location>
        <begin position="25"/>
        <end position="50"/>
    </location>
</feature>
<dbReference type="EMBL" id="CM001023">
    <property type="protein sequence ID" value="EAZ80416.2"/>
    <property type="molecule type" value="Genomic_DNA"/>
</dbReference>
<dbReference type="OrthoDB" id="9814143at2"/>
<keyword evidence="4 5" id="KW-0472">Membrane</keyword>
<evidence type="ECO:0000256" key="4">
    <source>
        <dbReference type="ARBA" id="ARBA00023136"/>
    </source>
</evidence>
<comment type="caution">
    <text evidence="7">The sequence shown here is derived from an EMBL/GenBank/DDBJ whole genome shotgun (WGS) entry which is preliminary data.</text>
</comment>
<sequence length="242" mass="27316">MEENYIETAHNIQIRQSPATVGTRILAQVIDFFIIGVYLILVSITAFFILKIENGSIAVTTLLILPFLLYHLLFEIFMNGQSIGKYTMEIRVVQLDGTRATIGSYLLRWILRPVDITLSSGGIALLTILLGGKGQRLGDLAAGTTVISLKQEAIKREDLLTKVNKEHEPKYPQVINLNDSQLTQIKKIRIEALKSHDFALINKLAEKTSTLLQVSYDTKPLEFIDQLILDYEYFAQKEYGEV</sequence>
<dbReference type="InterPro" id="IPR010432">
    <property type="entry name" value="RDD"/>
</dbReference>
<dbReference type="eggNOG" id="COG1714">
    <property type="taxonomic scope" value="Bacteria"/>
</dbReference>
<gene>
    <name evidence="7" type="ORF">ALPR1_05820</name>
</gene>